<dbReference type="PANTHER" id="PTHR13326:SF21">
    <property type="entry name" value="PSEUDOURIDYLATE SYNTHASE PUS7L"/>
    <property type="match status" value="1"/>
</dbReference>
<reference evidence="4" key="1">
    <citation type="submission" date="2013-12" db="EMBL/GenBank/DDBJ databases">
        <title>The Genome Sequence of Aphanomyces astaci APO3.</title>
        <authorList>
            <consortium name="The Broad Institute Genomics Platform"/>
            <person name="Russ C."/>
            <person name="Tyler B."/>
            <person name="van West P."/>
            <person name="Dieguez-Uribeondo J."/>
            <person name="Young S.K."/>
            <person name="Zeng Q."/>
            <person name="Gargeya S."/>
            <person name="Fitzgerald M."/>
            <person name="Abouelleil A."/>
            <person name="Alvarado L."/>
            <person name="Chapman S.B."/>
            <person name="Gainer-Dewar J."/>
            <person name="Goldberg J."/>
            <person name="Griggs A."/>
            <person name="Gujja S."/>
            <person name="Hansen M."/>
            <person name="Howarth C."/>
            <person name="Imamovic A."/>
            <person name="Ireland A."/>
            <person name="Larimer J."/>
            <person name="McCowan C."/>
            <person name="Murphy C."/>
            <person name="Pearson M."/>
            <person name="Poon T.W."/>
            <person name="Priest M."/>
            <person name="Roberts A."/>
            <person name="Saif S."/>
            <person name="Shea T."/>
            <person name="Sykes S."/>
            <person name="Wortman J."/>
            <person name="Nusbaum C."/>
            <person name="Birren B."/>
        </authorList>
    </citation>
    <scope>NUCLEOTIDE SEQUENCE [LARGE SCALE GENOMIC DNA]</scope>
    <source>
        <strain evidence="4">APO3</strain>
    </source>
</reference>
<dbReference type="SUPFAM" id="SSF55120">
    <property type="entry name" value="Pseudouridine synthase"/>
    <property type="match status" value="1"/>
</dbReference>
<dbReference type="NCBIfam" id="TIGR00094">
    <property type="entry name" value="tRNA_TruD_broad"/>
    <property type="match status" value="1"/>
</dbReference>
<protein>
    <recommendedName>
        <fullName evidence="3">TRUD domain-containing protein</fullName>
    </recommendedName>
</protein>
<dbReference type="STRING" id="112090.W4GP87"/>
<dbReference type="InterPro" id="IPR001656">
    <property type="entry name" value="PsdUridine_synth_TruD"/>
</dbReference>
<evidence type="ECO:0000256" key="2">
    <source>
        <dbReference type="ARBA" id="ARBA00023235"/>
    </source>
</evidence>
<keyword evidence="2" id="KW-0413">Isomerase</keyword>
<accession>W4GP87</accession>
<dbReference type="OrthoDB" id="422187at2759"/>
<dbReference type="PANTHER" id="PTHR13326">
    <property type="entry name" value="TRNA PSEUDOURIDINE SYNTHASE D"/>
    <property type="match status" value="1"/>
</dbReference>
<dbReference type="Pfam" id="PF01467">
    <property type="entry name" value="CTP_transf_like"/>
    <property type="match status" value="1"/>
</dbReference>
<dbReference type="GO" id="GO:0005634">
    <property type="term" value="C:nucleus"/>
    <property type="evidence" value="ECO:0007669"/>
    <property type="project" value="TreeGrafter"/>
</dbReference>
<dbReference type="SUPFAM" id="SSF52374">
    <property type="entry name" value="Nucleotidylyl transferase"/>
    <property type="match status" value="1"/>
</dbReference>
<comment type="similarity">
    <text evidence="1">Belongs to the pseudouridine synthase TruD family.</text>
</comment>
<evidence type="ECO:0000259" key="3">
    <source>
        <dbReference type="PROSITE" id="PS50984"/>
    </source>
</evidence>
<dbReference type="EMBL" id="KI913125">
    <property type="protein sequence ID" value="ETV80683.1"/>
    <property type="molecule type" value="Genomic_DNA"/>
</dbReference>
<name>W4GP87_APHAT</name>
<dbReference type="InterPro" id="IPR004821">
    <property type="entry name" value="Cyt_trans-like"/>
</dbReference>
<dbReference type="InterPro" id="IPR014729">
    <property type="entry name" value="Rossmann-like_a/b/a_fold"/>
</dbReference>
<dbReference type="Gene3D" id="3.30.2350.20">
    <property type="entry name" value="TruD, catalytic domain"/>
    <property type="match status" value="2"/>
</dbReference>
<proteinExistence type="inferred from homology"/>
<dbReference type="GeneID" id="20808184"/>
<sequence>MTSNGMAADSVGIEWFCSQHTDGFSGVIKSTPEDFQVREVSMDGEIVDLPSDRRQEGHIAPSPPLSQPKPTIYVAVHEPSEGWEAFLASKLSPDVIQTIANIMLETVEEVDVPAPADLSDKVHLLHAIQHRFPGVQSNNAKDAATGQVSIKLSLDPVYRKLRRGGVDVDDCSVILSFLLRGPMDAKAEAGAALGGGKSKDQRTLVHRAVSSASNCLVSKTSDTGGVHVYFSPKTLLRRKRKLDTYLLFTLKKTNMDHFTALDVLARACHASVSDFSIAGTKDKRAVTYQHVVPKNVSHEVLTSVQDKLEVQGLQVGALRYVERPLALGQSRGNRFTIRIRQAHVSRQEVDKAIASVRSHGCINYFGHQRVGDPAAVPIRSHHIGRAMLQQDWPEALRLLFSQTQAQDLNLAAKQAFLDTRNIAQALKDLPPKCVNERTVLMGLRRHGHSDVKKAMLQIPYHRRVLYLHAYQSVLFNLMATYRVQTHGAAVMRGDLVLDSTTGAVRVVGDHPDVEALTDVVLPLVGTKVQFPANDVGAKYMELLRDERVDPATWSQDATVKGAYRHLICRPSDLAWDMDEATANVVAVSMQLPPGSFATIVLREIMKQHPHETPNTAPPNVDMTDVLLDLERALVRHQDESTYERRPHLVVSLENQCVEYTPRTLAKTRNELVALRQRVVALELLLAAHPPDLDDRVLLKQPAKLLPPLAEPTTTHLAQSSSLTQLPPPVQAQPAFTLSRQASAPALLPLQPLIPVSVRPVDKASELAAKSVETLREVRMSTKFIADQDGSLVVAVSKRSRLYEIIQRVTNRVQINDEQILRLKKMVDAEFGDVIAVLEAVDAEVNAHVVTEKLHHLIQTGSPSKFYAQGSPPKFKPSDVPYPLTKIAHCLSSLPVSQEVVVLVSSGAYNPVHMLHIRAFYVARQHIEANYKYPVVGGIISPCHDTYVRTKNRRTPREMIPKAHRLAMLEAATASSTWIEVDKWEITRRRVLDYLSTLTHVREICEHQFPHFKFRVVYVCGVNTIVKLSHTALKDEGFGVLAICRPNQTDMLHKHLGAKWTKTAIVVEDVGVLACELERATSFRVRQALIQRQGSDIAPMVGKCVDEYMARHRIGDKIAGREPWTSGDRLWRTQDLPHVEYIESEAIQSRHADSLVDRID</sequence>
<evidence type="ECO:0000313" key="4">
    <source>
        <dbReference type="EMBL" id="ETV80683.1"/>
    </source>
</evidence>
<dbReference type="GO" id="GO:0003723">
    <property type="term" value="F:RNA binding"/>
    <property type="evidence" value="ECO:0007669"/>
    <property type="project" value="InterPro"/>
</dbReference>
<dbReference type="PROSITE" id="PS50984">
    <property type="entry name" value="TRUD"/>
    <property type="match status" value="1"/>
</dbReference>
<feature type="domain" description="TRUD" evidence="3">
    <location>
        <begin position="360"/>
        <end position="569"/>
    </location>
</feature>
<dbReference type="AlphaFoldDB" id="W4GP87"/>
<dbReference type="Gene3D" id="3.40.50.620">
    <property type="entry name" value="HUPs"/>
    <property type="match status" value="1"/>
</dbReference>
<dbReference type="InterPro" id="IPR011760">
    <property type="entry name" value="PsdUridine_synth_TruD_insert"/>
</dbReference>
<gene>
    <name evidence="4" type="ORF">H257_06188</name>
</gene>
<dbReference type="Pfam" id="PF01142">
    <property type="entry name" value="TruD"/>
    <property type="match status" value="1"/>
</dbReference>
<dbReference type="InterPro" id="IPR042214">
    <property type="entry name" value="TruD_catalytic"/>
</dbReference>
<dbReference type="VEuPathDB" id="FungiDB:H257_06188"/>
<dbReference type="RefSeq" id="XP_009829630.1">
    <property type="nucleotide sequence ID" value="XM_009831328.1"/>
</dbReference>
<dbReference type="InterPro" id="IPR020103">
    <property type="entry name" value="PsdUridine_synth_cat_dom_sf"/>
</dbReference>
<evidence type="ECO:0000256" key="1">
    <source>
        <dbReference type="ARBA" id="ARBA00007953"/>
    </source>
</evidence>
<organism evidence="4">
    <name type="scientific">Aphanomyces astaci</name>
    <name type="common">Crayfish plague agent</name>
    <dbReference type="NCBI Taxonomy" id="112090"/>
    <lineage>
        <taxon>Eukaryota</taxon>
        <taxon>Sar</taxon>
        <taxon>Stramenopiles</taxon>
        <taxon>Oomycota</taxon>
        <taxon>Saprolegniomycetes</taxon>
        <taxon>Saprolegniales</taxon>
        <taxon>Verrucalvaceae</taxon>
        <taxon>Aphanomyces</taxon>
    </lineage>
</organism>
<dbReference type="GO" id="GO:0009982">
    <property type="term" value="F:pseudouridine synthase activity"/>
    <property type="evidence" value="ECO:0007669"/>
    <property type="project" value="InterPro"/>
</dbReference>
<dbReference type="CDD" id="cd02576">
    <property type="entry name" value="PseudoU_synth_ScPUS7"/>
    <property type="match status" value="1"/>
</dbReference>
<dbReference type="GO" id="GO:0001522">
    <property type="term" value="P:pseudouridine synthesis"/>
    <property type="evidence" value="ECO:0007669"/>
    <property type="project" value="InterPro"/>
</dbReference>